<name>X1RTH6_9ZZZZ</name>
<dbReference type="EMBL" id="BARW01007045">
    <property type="protein sequence ID" value="GAI84037.1"/>
    <property type="molecule type" value="Genomic_DNA"/>
</dbReference>
<sequence length="171" mass="20496">MSYPNKYKRYVYKLLDQGYSPNQIADKMSLEKRWEKDGIPSIKAIYLWRKARKKELSVNQGLLSNVQKESGQQEVISLEVGKKDRDGDIFHKSSQIINDAMFHKIIKFLQNTCVSKSQMRRIEYFISFFDLEANKYIDMSLRHSCYKLCIKLNELLDFWEEYSVEYCWYEP</sequence>
<protein>
    <submittedName>
        <fullName evidence="1">Uncharacterized protein</fullName>
    </submittedName>
</protein>
<proteinExistence type="predicted"/>
<gene>
    <name evidence="1" type="ORF">S12H4_14740</name>
</gene>
<accession>X1RTH6</accession>
<dbReference type="AlphaFoldDB" id="X1RTH6"/>
<feature type="non-terminal residue" evidence="1">
    <location>
        <position position="171"/>
    </location>
</feature>
<organism evidence="1">
    <name type="scientific">marine sediment metagenome</name>
    <dbReference type="NCBI Taxonomy" id="412755"/>
    <lineage>
        <taxon>unclassified sequences</taxon>
        <taxon>metagenomes</taxon>
        <taxon>ecological metagenomes</taxon>
    </lineage>
</organism>
<reference evidence="1" key="1">
    <citation type="journal article" date="2014" name="Front. Microbiol.">
        <title>High frequency of phylogenetically diverse reductive dehalogenase-homologous genes in deep subseafloor sedimentary metagenomes.</title>
        <authorList>
            <person name="Kawai M."/>
            <person name="Futagami T."/>
            <person name="Toyoda A."/>
            <person name="Takaki Y."/>
            <person name="Nishi S."/>
            <person name="Hori S."/>
            <person name="Arai W."/>
            <person name="Tsubouchi T."/>
            <person name="Morono Y."/>
            <person name="Uchiyama I."/>
            <person name="Ito T."/>
            <person name="Fujiyama A."/>
            <person name="Inagaki F."/>
            <person name="Takami H."/>
        </authorList>
    </citation>
    <scope>NUCLEOTIDE SEQUENCE</scope>
    <source>
        <strain evidence="1">Expedition CK06-06</strain>
    </source>
</reference>
<evidence type="ECO:0000313" key="1">
    <source>
        <dbReference type="EMBL" id="GAI84037.1"/>
    </source>
</evidence>
<comment type="caution">
    <text evidence="1">The sequence shown here is derived from an EMBL/GenBank/DDBJ whole genome shotgun (WGS) entry which is preliminary data.</text>
</comment>